<dbReference type="EMBL" id="BOOB01000003">
    <property type="protein sequence ID" value="GIH30274.1"/>
    <property type="molecule type" value="Genomic_DNA"/>
</dbReference>
<keyword evidence="3" id="KW-1185">Reference proteome</keyword>
<feature type="transmembrane region" description="Helical" evidence="1">
    <location>
        <begin position="6"/>
        <end position="23"/>
    </location>
</feature>
<keyword evidence="1" id="KW-0812">Transmembrane</keyword>
<gene>
    <name evidence="2" type="ORF">Mam01_04380</name>
</gene>
<evidence type="ECO:0000313" key="3">
    <source>
        <dbReference type="Proteomes" id="UP000651728"/>
    </source>
</evidence>
<dbReference type="Proteomes" id="UP000651728">
    <property type="component" value="Unassembled WGS sequence"/>
</dbReference>
<accession>A0ABQ4F611</accession>
<evidence type="ECO:0008006" key="4">
    <source>
        <dbReference type="Google" id="ProtNLM"/>
    </source>
</evidence>
<comment type="caution">
    <text evidence="2">The sequence shown here is derived from an EMBL/GenBank/DDBJ whole genome shotgun (WGS) entry which is preliminary data.</text>
</comment>
<dbReference type="RefSeq" id="WP_204283711.1">
    <property type="nucleotide sequence ID" value="NZ_BAABEJ010000001.1"/>
</dbReference>
<sequence>MTFASGGMIFIALFLIGGVVSGIRQGIKLLAALAGVGAALALTAGVMWWQ</sequence>
<name>A0ABQ4F611_9ACTN</name>
<evidence type="ECO:0000313" key="2">
    <source>
        <dbReference type="EMBL" id="GIH30274.1"/>
    </source>
</evidence>
<keyword evidence="1" id="KW-0472">Membrane</keyword>
<keyword evidence="1" id="KW-1133">Transmembrane helix</keyword>
<reference evidence="2 3" key="1">
    <citation type="submission" date="2021-01" db="EMBL/GenBank/DDBJ databases">
        <title>Whole genome shotgun sequence of Microbispora amethystogenes NBRC 101907.</title>
        <authorList>
            <person name="Komaki H."/>
            <person name="Tamura T."/>
        </authorList>
    </citation>
    <scope>NUCLEOTIDE SEQUENCE [LARGE SCALE GENOMIC DNA]</scope>
    <source>
        <strain evidence="2 3">NBRC 101907</strain>
    </source>
</reference>
<proteinExistence type="predicted"/>
<feature type="transmembrane region" description="Helical" evidence="1">
    <location>
        <begin position="30"/>
        <end position="49"/>
    </location>
</feature>
<protein>
    <recommendedName>
        <fullName evidence="4">Amidotransferase</fullName>
    </recommendedName>
</protein>
<evidence type="ECO:0000256" key="1">
    <source>
        <dbReference type="SAM" id="Phobius"/>
    </source>
</evidence>
<organism evidence="2 3">
    <name type="scientific">Microbispora amethystogenes</name>
    <dbReference type="NCBI Taxonomy" id="1427754"/>
    <lineage>
        <taxon>Bacteria</taxon>
        <taxon>Bacillati</taxon>
        <taxon>Actinomycetota</taxon>
        <taxon>Actinomycetes</taxon>
        <taxon>Streptosporangiales</taxon>
        <taxon>Streptosporangiaceae</taxon>
        <taxon>Microbispora</taxon>
    </lineage>
</organism>